<feature type="binding site" evidence="7">
    <location>
        <position position="229"/>
    </location>
    <ligand>
        <name>UTP</name>
        <dbReference type="ChEBI" id="CHEBI:46398"/>
    </ligand>
</feature>
<feature type="binding site" evidence="6">
    <location>
        <position position="230"/>
    </location>
    <ligand>
        <name>substrate</name>
    </ligand>
</feature>
<gene>
    <name evidence="8" type="primary">glugp</name>
</gene>
<comment type="catalytic activity">
    <reaction evidence="5">
        <text>alpha-D-glucose 1-phosphate + UTP + H(+) = UDP-alpha-D-glucose + diphosphate</text>
        <dbReference type="Rhea" id="RHEA:19889"/>
        <dbReference type="ChEBI" id="CHEBI:15378"/>
        <dbReference type="ChEBI" id="CHEBI:33019"/>
        <dbReference type="ChEBI" id="CHEBI:46398"/>
        <dbReference type="ChEBI" id="CHEBI:58601"/>
        <dbReference type="ChEBI" id="CHEBI:58885"/>
        <dbReference type="EC" id="2.7.7.9"/>
    </reaction>
</comment>
<sequence length="510" mass="56177">MNGGAAMTMGHPQPDVVPVSQSLADLTLVTDTSTLRQVAEKMSRHNNSVPDDMAKMTDMEVRGFLNLYGRYMAEKSTKPAISWGKIQQPDANMLKPYDELPAAGDTASEGELLKKLAVLKLNGGLGTSMGCTGPKSVIEVRNDSTFLDLIVQQIEHINKKYEGADVPLLLMNSFNTDGETAKIIQKYQDTNVTITTFQQSRFPRIDKDTLEPLPLSHTRYQHSDWYPPGHGDVFEAVFNSGLVDTLLAQGKEYLFVSNVDNLGATVDTKILRMLEETECEYCMELTDKTRADVKGGTIISYDGKVSLLEVAQVPKQYLEQFKSIKKFKVFNTNNIWLSLRAIKRVMQTGALQLDIIVNNKAVGDKKVVQLETAIGAAISYFKNACGVNVPRSRFLPVKSTSDPMLIQSNMFTLKSGSLVKNPLREFATTPVVKLGDEFKKVSSYLSRFGSIPDVLELDHLTVSGDVSFGSDVVLKGTVIIVVNTGSKVMIPRGSILENQVITGDLHITSH</sequence>
<evidence type="ECO:0000256" key="6">
    <source>
        <dbReference type="PIRSR" id="PIRSR000806-1"/>
    </source>
</evidence>
<accession>A0A1J0I8U6</accession>
<dbReference type="GO" id="GO:0006011">
    <property type="term" value="P:UDP-alpha-D-glucose metabolic process"/>
    <property type="evidence" value="ECO:0007669"/>
    <property type="project" value="UniProtKB-UniRule"/>
</dbReference>
<dbReference type="InterPro" id="IPR016267">
    <property type="entry name" value="UDPGP_trans"/>
</dbReference>
<dbReference type="CDD" id="cd00897">
    <property type="entry name" value="UGPase_euk"/>
    <property type="match status" value="1"/>
</dbReference>
<evidence type="ECO:0000256" key="1">
    <source>
        <dbReference type="ARBA" id="ARBA00010401"/>
    </source>
</evidence>
<dbReference type="SUPFAM" id="SSF53448">
    <property type="entry name" value="Nucleotide-diphospho-sugar transferases"/>
    <property type="match status" value="1"/>
</dbReference>
<organism evidence="8">
    <name type="scientific">Pyropia haitanensis</name>
    <name type="common">Red seaweed</name>
    <name type="synonym">Porphyra haitanensis</name>
    <dbReference type="NCBI Taxonomy" id="1262161"/>
    <lineage>
        <taxon>Eukaryota</taxon>
        <taxon>Rhodophyta</taxon>
        <taxon>Bangiophyceae</taxon>
        <taxon>Bangiales</taxon>
        <taxon>Bangiaceae</taxon>
        <taxon>Pyropia</taxon>
    </lineage>
</organism>
<reference evidence="8" key="1">
    <citation type="submission" date="2016-03" db="EMBL/GenBank/DDBJ databases">
        <authorList>
            <person name="Ploux O."/>
        </authorList>
    </citation>
    <scope>NUCLEOTIDE SEQUENCE</scope>
    <source>
        <strain evidence="8">Z-61</strain>
    </source>
</reference>
<evidence type="ECO:0000256" key="3">
    <source>
        <dbReference type="ARBA" id="ARBA00022679"/>
    </source>
</evidence>
<dbReference type="SMR" id="A0A1J0I8U6"/>
<feature type="binding site" evidence="7">
    <location>
        <position position="199"/>
    </location>
    <ligand>
        <name>UTP</name>
        <dbReference type="ChEBI" id="CHEBI:46398"/>
    </ligand>
</feature>
<keyword evidence="3 5" id="KW-0808">Transferase</keyword>
<dbReference type="InterPro" id="IPR029044">
    <property type="entry name" value="Nucleotide-diphossugar_trans"/>
</dbReference>
<evidence type="ECO:0000256" key="2">
    <source>
        <dbReference type="ARBA" id="ARBA00012415"/>
    </source>
</evidence>
<dbReference type="Pfam" id="PF01704">
    <property type="entry name" value="UDPGP"/>
    <property type="match status" value="1"/>
</dbReference>
<dbReference type="InterPro" id="IPR002618">
    <property type="entry name" value="UDPGP_fam"/>
</dbReference>
<feature type="binding site" evidence="7">
    <location>
        <position position="398"/>
    </location>
    <ligand>
        <name>UTP</name>
        <dbReference type="ChEBI" id="CHEBI:46398"/>
    </ligand>
</feature>
<keyword evidence="4 5" id="KW-0548">Nucleotidyltransferase</keyword>
<feature type="binding site" evidence="7">
    <location>
        <position position="135"/>
    </location>
    <ligand>
        <name>UTP</name>
        <dbReference type="ChEBI" id="CHEBI:46398"/>
    </ligand>
</feature>
<evidence type="ECO:0000313" key="8">
    <source>
        <dbReference type="EMBL" id="APC65011.1"/>
    </source>
</evidence>
<name>A0A1J0I8U6_PYRHA</name>
<dbReference type="FunFam" id="3.90.550.10:FF:000002">
    <property type="entry name" value="UTP--glucose-1-phosphate uridylyltransferase"/>
    <property type="match status" value="1"/>
</dbReference>
<comment type="similarity">
    <text evidence="1 5">Belongs to the UDPGP type 1 family.</text>
</comment>
<dbReference type="PIRSF" id="PIRSF000806">
    <property type="entry name" value="UDPGP"/>
    <property type="match status" value="1"/>
</dbReference>
<evidence type="ECO:0000256" key="4">
    <source>
        <dbReference type="ARBA" id="ARBA00022695"/>
    </source>
</evidence>
<dbReference type="Gene3D" id="2.160.10.10">
    <property type="entry name" value="Hexapeptide repeat proteins"/>
    <property type="match status" value="1"/>
</dbReference>
<dbReference type="PANTHER" id="PTHR43511">
    <property type="match status" value="1"/>
</dbReference>
<protein>
    <recommendedName>
        <fullName evidence="2 5">UTP--glucose-1-phosphate uridylyltransferase</fullName>
        <ecNumber evidence="2 5">2.7.7.9</ecNumber>
    </recommendedName>
</protein>
<dbReference type="Gene3D" id="3.90.550.10">
    <property type="entry name" value="Spore Coat Polysaccharide Biosynthesis Protein SpsA, Chain A"/>
    <property type="match status" value="1"/>
</dbReference>
<evidence type="ECO:0000256" key="7">
    <source>
        <dbReference type="PIRSR" id="PIRSR000806-2"/>
    </source>
</evidence>
<feature type="binding site" evidence="7">
    <location>
        <position position="260"/>
    </location>
    <ligand>
        <name>UTP</name>
        <dbReference type="ChEBI" id="CHEBI:46398"/>
    </ligand>
</feature>
<dbReference type="EC" id="2.7.7.9" evidence="2 5"/>
<evidence type="ECO:0000256" key="5">
    <source>
        <dbReference type="PIRNR" id="PIRNR000806"/>
    </source>
</evidence>
<dbReference type="GO" id="GO:0003983">
    <property type="term" value="F:UTP:glucose-1-phosphate uridylyltransferase activity"/>
    <property type="evidence" value="ECO:0007669"/>
    <property type="project" value="UniProtKB-EC"/>
</dbReference>
<dbReference type="FunFam" id="2.160.10.10:FF:000001">
    <property type="entry name" value="UTP--glucose-1-phosphate uridylyltransferase"/>
    <property type="match status" value="1"/>
</dbReference>
<proteinExistence type="evidence at transcript level"/>
<dbReference type="EMBL" id="KU997020">
    <property type="protein sequence ID" value="APC65011.1"/>
    <property type="molecule type" value="mRNA"/>
</dbReference>
<dbReference type="AlphaFoldDB" id="A0A1J0I8U6"/>